<dbReference type="Gene3D" id="2.30.29.30">
    <property type="entry name" value="Pleckstrin-homology domain (PH domain)/Phosphotyrosine-binding domain (PTB)"/>
    <property type="match status" value="1"/>
</dbReference>
<accession>A0A060YYX3</accession>
<protein>
    <submittedName>
        <fullName evidence="1">Uncharacterized protein</fullName>
    </submittedName>
</protein>
<organism evidence="1 2">
    <name type="scientific">Oncorhynchus mykiss</name>
    <name type="common">Rainbow trout</name>
    <name type="synonym">Salmo gairdneri</name>
    <dbReference type="NCBI Taxonomy" id="8022"/>
    <lineage>
        <taxon>Eukaryota</taxon>
        <taxon>Metazoa</taxon>
        <taxon>Chordata</taxon>
        <taxon>Craniata</taxon>
        <taxon>Vertebrata</taxon>
        <taxon>Euteleostomi</taxon>
        <taxon>Actinopterygii</taxon>
        <taxon>Neopterygii</taxon>
        <taxon>Teleostei</taxon>
        <taxon>Protacanthopterygii</taxon>
        <taxon>Salmoniformes</taxon>
        <taxon>Salmonidae</taxon>
        <taxon>Salmoninae</taxon>
        <taxon>Oncorhynchus</taxon>
    </lineage>
</organism>
<evidence type="ECO:0000313" key="2">
    <source>
        <dbReference type="Proteomes" id="UP000193380"/>
    </source>
</evidence>
<feature type="non-terminal residue" evidence="1">
    <location>
        <position position="1"/>
    </location>
</feature>
<sequence length="168" mass="18962">DGVFSVQVLLLIDVQVAYINTNHEDFIGFANAQQRSAQTNKKSIAGNQGVQPVSSLIVIRKGWLTVNNISIIKGGAKEYWFVLTAESLSWFKDDEVSTESLIWSDDETTEAAKALLWMLTSRVVMGGVDTVTYRDIIFDDIVLTISQYYFCTMFNMIYLISVPHTYNQ</sequence>
<reference evidence="1" key="2">
    <citation type="submission" date="2014-03" db="EMBL/GenBank/DDBJ databases">
        <authorList>
            <person name="Genoscope - CEA"/>
        </authorList>
    </citation>
    <scope>NUCLEOTIDE SEQUENCE</scope>
</reference>
<evidence type="ECO:0000313" key="1">
    <source>
        <dbReference type="EMBL" id="CDQ97078.1"/>
    </source>
</evidence>
<reference evidence="1" key="1">
    <citation type="journal article" date="2014" name="Nat. Commun.">
        <title>The rainbow trout genome provides novel insights into evolution after whole-genome duplication in vertebrates.</title>
        <authorList>
            <person name="Berthelot C."/>
            <person name="Brunet F."/>
            <person name="Chalopin D."/>
            <person name="Juanchich A."/>
            <person name="Bernard M."/>
            <person name="Noel B."/>
            <person name="Bento P."/>
            <person name="Da Silva C."/>
            <person name="Labadie K."/>
            <person name="Alberti A."/>
            <person name="Aury J.M."/>
            <person name="Louis A."/>
            <person name="Dehais P."/>
            <person name="Bardou P."/>
            <person name="Montfort J."/>
            <person name="Klopp C."/>
            <person name="Cabau C."/>
            <person name="Gaspin C."/>
            <person name="Thorgaard G.H."/>
            <person name="Boussaha M."/>
            <person name="Quillet E."/>
            <person name="Guyomard R."/>
            <person name="Galiana D."/>
            <person name="Bobe J."/>
            <person name="Volff J.N."/>
            <person name="Genet C."/>
            <person name="Wincker P."/>
            <person name="Jaillon O."/>
            <person name="Roest Crollius H."/>
            <person name="Guiguen Y."/>
        </authorList>
    </citation>
    <scope>NUCLEOTIDE SEQUENCE [LARGE SCALE GENOMIC DNA]</scope>
</reference>
<dbReference type="InterPro" id="IPR011993">
    <property type="entry name" value="PH-like_dom_sf"/>
</dbReference>
<name>A0A060YYX3_ONCMY</name>
<proteinExistence type="predicted"/>
<dbReference type="Proteomes" id="UP000193380">
    <property type="component" value="Unassembled WGS sequence"/>
</dbReference>
<dbReference type="EMBL" id="FR928788">
    <property type="protein sequence ID" value="CDQ97078.1"/>
    <property type="molecule type" value="Genomic_DNA"/>
</dbReference>
<dbReference type="SUPFAM" id="SSF50729">
    <property type="entry name" value="PH domain-like"/>
    <property type="match status" value="1"/>
</dbReference>
<dbReference type="STRING" id="8022.A0A060YYX3"/>
<gene>
    <name evidence="1" type="ORF">GSONMT00013365001</name>
</gene>
<dbReference type="PaxDb" id="8022-A0A060YYX3"/>
<dbReference type="AlphaFoldDB" id="A0A060YYX3"/>
<dbReference type="Gene3D" id="1.20.120.1240">
    <property type="entry name" value="Dynamin, middle domain"/>
    <property type="match status" value="1"/>
</dbReference>